<dbReference type="SUPFAM" id="SSF101874">
    <property type="entry name" value="YceI-like"/>
    <property type="match status" value="1"/>
</dbReference>
<evidence type="ECO:0000313" key="5">
    <source>
        <dbReference type="Proteomes" id="UP000281594"/>
    </source>
</evidence>
<dbReference type="Gene3D" id="2.40.128.110">
    <property type="entry name" value="Lipid/polyisoprenoid-binding, YceI-like"/>
    <property type="match status" value="1"/>
</dbReference>
<comment type="similarity">
    <text evidence="1">Belongs to the UPF0312 family.</text>
</comment>
<dbReference type="InterPro" id="IPR007372">
    <property type="entry name" value="Lipid/polyisoprenoid-bd_YceI"/>
</dbReference>
<feature type="region of interest" description="Disordered" evidence="2">
    <location>
        <begin position="1"/>
        <end position="55"/>
    </location>
</feature>
<evidence type="ECO:0000259" key="3">
    <source>
        <dbReference type="SMART" id="SM00867"/>
    </source>
</evidence>
<protein>
    <recommendedName>
        <fullName evidence="3">Lipid/polyisoprenoid-binding YceI-like domain-containing protein</fullName>
    </recommendedName>
</protein>
<sequence>MHRHDEHDEYDEYDQHGEYDRAGRHERHEQHGDTRAGAKRGMTTTGAGAGGGAGLRARIHTRDGWAVQHAVLTVTDMTGAQVLRAQADTDGAVRTEEPLPPGAYTIIATAVGYAPVASTAIVTASGRADVGTVVLARQGGVELPPPGAWTIDPAHSTVAAVAQHLGISSVHGRFTEFGGRIEVAEDIEKSRVEAVMRAASIDTGNTMRDGHLKSPDFLNVEEFPELTYRSTHLSAAGADRWTVHGELSMHGVVRDVDLDLTYLGTGPDPWGGVRAAFRAVAELRREDFAMNYNQVVAAGIAAIGTTLRVELDIQAVQGEQLPTA</sequence>
<dbReference type="GO" id="GO:0030246">
    <property type="term" value="F:carbohydrate binding"/>
    <property type="evidence" value="ECO:0007669"/>
    <property type="project" value="InterPro"/>
</dbReference>
<dbReference type="STRING" id="1343740.M271_25915"/>
<dbReference type="KEGG" id="src:M271_25915"/>
<dbReference type="PANTHER" id="PTHR34406">
    <property type="entry name" value="PROTEIN YCEI"/>
    <property type="match status" value="1"/>
</dbReference>
<accession>A0A0A0NHG0</accession>
<evidence type="ECO:0000313" key="4">
    <source>
        <dbReference type="EMBL" id="RLV80245.1"/>
    </source>
</evidence>
<gene>
    <name evidence="4" type="ORF">D3C57_117710</name>
</gene>
<dbReference type="AlphaFoldDB" id="A0A0A0NHG0"/>
<feature type="compositionally biased region" description="Basic and acidic residues" evidence="2">
    <location>
        <begin position="1"/>
        <end position="36"/>
    </location>
</feature>
<dbReference type="Gene3D" id="2.60.40.1120">
    <property type="entry name" value="Carboxypeptidase-like, regulatory domain"/>
    <property type="match status" value="1"/>
</dbReference>
<evidence type="ECO:0000256" key="1">
    <source>
        <dbReference type="ARBA" id="ARBA00008812"/>
    </source>
</evidence>
<dbReference type="InterPro" id="IPR036761">
    <property type="entry name" value="TTHA0802/YceI-like_sf"/>
</dbReference>
<organism evidence="4 5">
    <name type="scientific">Streptomyces rapamycinicus (strain ATCC 29253 / DSM 41530 / NRRL 5491 / AYB-994)</name>
    <name type="common">Streptomyces hygroscopicus (strain ATCC 29253)</name>
    <dbReference type="NCBI Taxonomy" id="1343740"/>
    <lineage>
        <taxon>Bacteria</taxon>
        <taxon>Bacillati</taxon>
        <taxon>Actinomycetota</taxon>
        <taxon>Actinomycetes</taxon>
        <taxon>Kitasatosporales</taxon>
        <taxon>Streptomycetaceae</taxon>
        <taxon>Streptomyces</taxon>
        <taxon>Streptomyces violaceusniger group</taxon>
    </lineage>
</organism>
<reference evidence="4 5" key="1">
    <citation type="journal article" date="2018" name="J. Biol. Chem.">
        <title>Discovery of the actinoplanic acid pathway in Streptomyces rapamycinicus reveals a genetically conserved synergism with rapamycin.</title>
        <authorList>
            <person name="Mrak P."/>
            <person name="Krastel P."/>
            <person name="Pivk Lukancic P."/>
            <person name="Tao J."/>
            <person name="Pistorius D."/>
            <person name="Moore C.M."/>
        </authorList>
    </citation>
    <scope>NUCLEOTIDE SEQUENCE [LARGE SCALE GENOMIC DNA]</scope>
    <source>
        <strain evidence="4 5">NRRL 5491</strain>
    </source>
</reference>
<dbReference type="SMART" id="SM00867">
    <property type="entry name" value="YceI"/>
    <property type="match status" value="1"/>
</dbReference>
<name>A0A0A0NHG0_STRRN</name>
<dbReference type="HOGENOM" id="CLU_071003_3_0_11"/>
<evidence type="ECO:0000256" key="2">
    <source>
        <dbReference type="SAM" id="MobiDB-lite"/>
    </source>
</evidence>
<feature type="domain" description="Lipid/polyisoprenoid-binding YceI-like" evidence="3">
    <location>
        <begin position="148"/>
        <end position="316"/>
    </location>
</feature>
<dbReference type="EMBL" id="QYCY01000001">
    <property type="protein sequence ID" value="RLV80245.1"/>
    <property type="molecule type" value="Genomic_DNA"/>
</dbReference>
<proteinExistence type="inferred from homology"/>
<dbReference type="SUPFAM" id="SSF49452">
    <property type="entry name" value="Starch-binding domain-like"/>
    <property type="match status" value="1"/>
</dbReference>
<comment type="caution">
    <text evidence="4">The sequence shown here is derived from an EMBL/GenBank/DDBJ whole genome shotgun (WGS) entry which is preliminary data.</text>
</comment>
<dbReference type="eggNOG" id="COG2353">
    <property type="taxonomic scope" value="Bacteria"/>
</dbReference>
<dbReference type="Proteomes" id="UP000281594">
    <property type="component" value="Unassembled WGS sequence"/>
</dbReference>
<dbReference type="InterPro" id="IPR013784">
    <property type="entry name" value="Carb-bd-like_fold"/>
</dbReference>
<dbReference type="Pfam" id="PF04264">
    <property type="entry name" value="YceI"/>
    <property type="match status" value="1"/>
</dbReference>
<dbReference type="PANTHER" id="PTHR34406:SF1">
    <property type="entry name" value="PROTEIN YCEI"/>
    <property type="match status" value="1"/>
</dbReference>